<evidence type="ECO:0000256" key="7">
    <source>
        <dbReference type="ARBA" id="ARBA00022840"/>
    </source>
</evidence>
<dbReference type="Pfam" id="PF05783">
    <property type="entry name" value="DLIC"/>
    <property type="match status" value="1"/>
</dbReference>
<evidence type="ECO:0000256" key="1">
    <source>
        <dbReference type="ARBA" id="ARBA00004245"/>
    </source>
</evidence>
<keyword evidence="10 11" id="KW-0206">Cytoskeleton</keyword>
<evidence type="ECO:0000256" key="12">
    <source>
        <dbReference type="SAM" id="MobiDB-lite"/>
    </source>
</evidence>
<dbReference type="GO" id="GO:0007018">
    <property type="term" value="P:microtubule-based movement"/>
    <property type="evidence" value="ECO:0007669"/>
    <property type="project" value="InterPro"/>
</dbReference>
<keyword evidence="3 11" id="KW-0813">Transport</keyword>
<keyword evidence="6 11" id="KW-0547">Nucleotide-binding</keyword>
<comment type="subunit">
    <text evidence="11">Homodimer. The cytoplasmic dynein 1 complex consists of two catalytic heavy chains (HCs) and a number of non-catalytic subunits presented by intermediate chains (ICs).</text>
</comment>
<dbReference type="PANTHER" id="PTHR12688:SF0">
    <property type="entry name" value="DYNEIN LIGHT INTERMEDIATE CHAIN"/>
    <property type="match status" value="1"/>
</dbReference>
<evidence type="ECO:0000256" key="4">
    <source>
        <dbReference type="ARBA" id="ARBA00022490"/>
    </source>
</evidence>
<proteinExistence type="evidence at transcript level"/>
<reference evidence="13" key="1">
    <citation type="submission" date="2022-03" db="EMBL/GenBank/DDBJ databases">
        <authorList>
            <person name="Mikhailov K."/>
            <person name="Kravchuk O."/>
            <person name="Lyupina Y."/>
            <person name="Adameyko K."/>
        </authorList>
    </citation>
    <scope>NUCLEOTIDE SEQUENCE</scope>
</reference>
<evidence type="ECO:0000256" key="3">
    <source>
        <dbReference type="ARBA" id="ARBA00022448"/>
    </source>
</evidence>
<dbReference type="SUPFAM" id="SSF52540">
    <property type="entry name" value="P-loop containing nucleoside triphosphate hydrolases"/>
    <property type="match status" value="1"/>
</dbReference>
<dbReference type="InterPro" id="IPR027417">
    <property type="entry name" value="P-loop_NTPase"/>
</dbReference>
<comment type="similarity">
    <text evidence="2 11">Belongs to the dynein light intermediate chain family.</text>
</comment>
<comment type="subcellular location">
    <subcellularLocation>
        <location evidence="1 11">Cytoplasm</location>
        <location evidence="1 11">Cytoskeleton</location>
    </subcellularLocation>
</comment>
<dbReference type="InterPro" id="IPR008467">
    <property type="entry name" value="Dynein1_light_intermed_chain"/>
</dbReference>
<comment type="function">
    <text evidence="11">Acts as one of several non-catalytic accessory components of the cytoplasmic dynein 1 complex that are thought to be involved in linking dynein to cargos and to adapter proteins that regulate dynein function. Cytoplasmic dynein 1 acts as a motor for the intracellular retrograde motility of vesicles and organelles along microtubules. May play a role in binding dynein to membranous organelles or chromosomes.</text>
</comment>
<organism evidence="13">
    <name type="scientific">Halisarca dujardinii</name>
    <name type="common">Dujardin's slime sponge</name>
    <dbReference type="NCBI Taxonomy" id="2583056"/>
    <lineage>
        <taxon>Eukaryota</taxon>
        <taxon>Metazoa</taxon>
        <taxon>Porifera</taxon>
        <taxon>Demospongiae</taxon>
        <taxon>Verongimorpha</taxon>
        <taxon>Chondrillida</taxon>
        <taxon>Halisarcidae</taxon>
        <taxon>Halisarca</taxon>
    </lineage>
</organism>
<feature type="compositionally biased region" description="Polar residues" evidence="12">
    <location>
        <begin position="359"/>
        <end position="378"/>
    </location>
</feature>
<evidence type="ECO:0000256" key="10">
    <source>
        <dbReference type="ARBA" id="ARBA00023212"/>
    </source>
</evidence>
<evidence type="ECO:0000256" key="5">
    <source>
        <dbReference type="ARBA" id="ARBA00022701"/>
    </source>
</evidence>
<dbReference type="GO" id="GO:0005813">
    <property type="term" value="C:centrosome"/>
    <property type="evidence" value="ECO:0007669"/>
    <property type="project" value="TreeGrafter"/>
</dbReference>
<dbReference type="GO" id="GO:0005868">
    <property type="term" value="C:cytoplasmic dynein complex"/>
    <property type="evidence" value="ECO:0007669"/>
    <property type="project" value="UniProtKB-UniRule"/>
</dbReference>
<feature type="compositionally biased region" description="Basic and acidic residues" evidence="12">
    <location>
        <begin position="417"/>
        <end position="438"/>
    </location>
</feature>
<dbReference type="PANTHER" id="PTHR12688">
    <property type="entry name" value="DYNEIN LIGHT INTERMEDIATE CHAIN"/>
    <property type="match status" value="1"/>
</dbReference>
<keyword evidence="5 11" id="KW-0493">Microtubule</keyword>
<dbReference type="EMBL" id="OM982446">
    <property type="protein sequence ID" value="WAW84855.1"/>
    <property type="molecule type" value="mRNA"/>
</dbReference>
<keyword evidence="4 11" id="KW-0963">Cytoplasm</keyword>
<feature type="region of interest" description="Disordered" evidence="12">
    <location>
        <begin position="359"/>
        <end position="438"/>
    </location>
</feature>
<evidence type="ECO:0000256" key="8">
    <source>
        <dbReference type="ARBA" id="ARBA00023017"/>
    </source>
</evidence>
<dbReference type="GO" id="GO:0005524">
    <property type="term" value="F:ATP binding"/>
    <property type="evidence" value="ECO:0007669"/>
    <property type="project" value="UniProtKB-KW"/>
</dbReference>
<protein>
    <recommendedName>
        <fullName evidence="11">Dynein light intermediate chain</fullName>
    </recommendedName>
</protein>
<accession>A0A9F1UCT3</accession>
<name>A0A9F1UCT3_HALDU</name>
<evidence type="ECO:0000256" key="11">
    <source>
        <dbReference type="RuleBase" id="RU366047"/>
    </source>
</evidence>
<keyword evidence="8 11" id="KW-0243">Dynein</keyword>
<dbReference type="Gene3D" id="3.40.50.300">
    <property type="entry name" value="P-loop containing nucleotide triphosphate hydrolases"/>
    <property type="match status" value="1"/>
</dbReference>
<keyword evidence="9 11" id="KW-0505">Motor protein</keyword>
<sequence length="438" mass="48692">MSAVKQGSVEESSQSQQSLWSTILNEVSESSARCRMPSSKTLIVLGEVNSGKSVLVDKLCESSHTQNVVAGQHLSGCCLEYRYFDVRDEETDDWLSRMGVWILDGVVNHSSLLEFALKKDSLRNTLALVVVDLSKPWDVIESLKRWTRVLSEHVDSLQLPPKDMAEMEKALVDQFRNYVDPDVAMDTTSVGGDKEDMGLPLDASVLTNNLGIPIIVVGTKSDQLPQVEKERGFKDEHHDFIQQHIRRFCLRHGASLVYTSSKEDRNCEILQKYIVHRAYGLSFKTSATVVERDAIFIPSGWDSEKKISILSEHMKTIDDTAEFSEVIQPAAVQTQSTAEPKEVWADDDQMFLQTLQVFAQKPTKGSGQAPRTQQTTTSDSKKAAVKTEPGEGGKETVLANFFNSLLAKGRTGSGKPPTKDAAAEYDKMSAKTDRRSQQ</sequence>
<gene>
    <name evidence="13" type="primary">DYNC1LI</name>
</gene>
<dbReference type="AlphaFoldDB" id="A0A9F1UCT3"/>
<evidence type="ECO:0000256" key="2">
    <source>
        <dbReference type="ARBA" id="ARBA00006831"/>
    </source>
</evidence>
<dbReference type="InterPro" id="IPR022780">
    <property type="entry name" value="Dynein_light_int_chain"/>
</dbReference>
<dbReference type="GO" id="GO:0045504">
    <property type="term" value="F:dynein heavy chain binding"/>
    <property type="evidence" value="ECO:0007669"/>
    <property type="project" value="TreeGrafter"/>
</dbReference>
<dbReference type="GO" id="GO:0005874">
    <property type="term" value="C:microtubule"/>
    <property type="evidence" value="ECO:0007669"/>
    <property type="project" value="UniProtKB-KW"/>
</dbReference>
<keyword evidence="7 11" id="KW-0067">ATP-binding</keyword>
<evidence type="ECO:0000256" key="6">
    <source>
        <dbReference type="ARBA" id="ARBA00022741"/>
    </source>
</evidence>
<dbReference type="GO" id="GO:0000226">
    <property type="term" value="P:microtubule cytoskeleton organization"/>
    <property type="evidence" value="ECO:0007669"/>
    <property type="project" value="TreeGrafter"/>
</dbReference>
<evidence type="ECO:0000313" key="13">
    <source>
        <dbReference type="EMBL" id="WAW84855.1"/>
    </source>
</evidence>
<evidence type="ECO:0000256" key="9">
    <source>
        <dbReference type="ARBA" id="ARBA00023175"/>
    </source>
</evidence>